<dbReference type="InterPro" id="IPR011013">
    <property type="entry name" value="Gal_mutarotase_sf_dom"/>
</dbReference>
<reference evidence="9 10" key="1">
    <citation type="submission" date="2020-01" db="EMBL/GenBank/DDBJ databases">
        <title>Anaeroalcalibacter tamaniensis gen. nov., sp. nov., moderately halophilic strictly anaerobic fermenter bacterium from mud volcano of Taman peninsula.</title>
        <authorList>
            <person name="Frolova A."/>
            <person name="Merkel A.Y."/>
            <person name="Slobodkin A.I."/>
        </authorList>
    </citation>
    <scope>NUCLEOTIDE SEQUENCE [LARGE SCALE GENOMIC DNA]</scope>
    <source>
        <strain evidence="9 10">F-3ap</strain>
    </source>
</reference>
<evidence type="ECO:0000256" key="5">
    <source>
        <dbReference type="ARBA" id="ARBA00023295"/>
    </source>
</evidence>
<name>A0A7X5HUS9_9FIRM</name>
<dbReference type="Gene3D" id="2.70.98.10">
    <property type="match status" value="1"/>
</dbReference>
<dbReference type="PANTHER" id="PTHR46323:SF2">
    <property type="entry name" value="BETA-GALACTOSIDASE"/>
    <property type="match status" value="1"/>
</dbReference>
<evidence type="ECO:0000256" key="2">
    <source>
        <dbReference type="ARBA" id="ARBA00007401"/>
    </source>
</evidence>
<dbReference type="GO" id="GO:0030246">
    <property type="term" value="F:carbohydrate binding"/>
    <property type="evidence" value="ECO:0007669"/>
    <property type="project" value="InterPro"/>
</dbReference>
<dbReference type="InterPro" id="IPR006103">
    <property type="entry name" value="Glyco_hydro_2_cat"/>
</dbReference>
<comment type="catalytic activity">
    <reaction evidence="1 7">
        <text>Hydrolysis of terminal non-reducing beta-D-galactose residues in beta-D-galactosides.</text>
        <dbReference type="EC" id="3.2.1.23"/>
    </reaction>
</comment>
<organism evidence="9 10">
    <name type="scientific">Anaerotalea alkaliphila</name>
    <dbReference type="NCBI Taxonomy" id="2662126"/>
    <lineage>
        <taxon>Bacteria</taxon>
        <taxon>Bacillati</taxon>
        <taxon>Bacillota</taxon>
        <taxon>Clostridia</taxon>
        <taxon>Eubacteriales</taxon>
        <taxon>Anaerotalea</taxon>
    </lineage>
</organism>
<keyword evidence="4 7" id="KW-0378">Hydrolase</keyword>
<gene>
    <name evidence="9" type="ORF">GXN74_04640</name>
</gene>
<sequence length="995" mass="112070">MPFDTEEQALTLDKEQSPHYLSLKGTWAFHWAENPDKRCKDFHKADADIEGFGTIQVPGHWQLQGYDYPQYVNTRYPWIGHDDIEAPFAPTRYNPVGQYRKVVELPDAFLKKPVYFRLEGVESAFYLWVNGDFVGYAEDSFTASEFDLTPYLQPGKNIFAIEVYRWSDGSWLEGQDFWRMSGIFRDLYLYCLPEVHIDDFFIRASLDDDYQDGKLAVDAALRNYNETPGTATLLAKLYDRDLALVATAEKKVAISGEQQDVSLQMALARPRHWSAEDPYLYKLTLSLLDDEGRTTEVEGSDVGFRRFELKDGLMQLNGKPILFKGVNRHEFDSRVGRAITKVHMLQDIRMIKKANINAVRTSHYPNDPYWYKLCDRYGVYLMDEVNLETHGTWHYGQKELGNTLPGSRPEWRANVLDRCSAMFERDKNHPSILVFSLGNESFGGDNFQLMHDYFKEKDASRLVHYEGVFHYRLSEGVSDMESTMYIPPEQVETYAKQAGPGSKPYILCEFSHAMGNSLGNFQEYVALFDKYPILQGGFIWDFKDQALLHRTQEGVPFLAYGGDFGEWPHDGTFSGNGIVFADGTPSPKLAEVRRQYQPAAFEAVDLSAGTLRIRNKFLFTSLDRFLLKWQMLKDGEPAVSGTLPLDLAPGEAGIVSLDYVLPQEPGEARWDLQVSLRQTEATLYAEQGHEVAFGEFLLPVAAGPVVRDLPEGAVSCSLTEGMWQVTAADATYSFDPAAGLLIGIGKAGFAYLETPVVPDFWRALTDNDRGNGLEERAGVFRHAAGKMQLLSATLERGATMAAASFTHSYDGLGNSRSHTCFAVRGDGLLEIDFIFRPDPLLPDIPAIGLAMTASSGLDRLEWVGRGPHESYADRWQGARIGRWSGTVREQFVPYLRPQACGNKMEVTKLSVHGARHALDFTSRLGFEAVVLPYTDDELEAAGHPHELPEAGKTVVKINLGQMGVGGDDSWGQMTHPAYRLHPNQVYRHQFMIRLD</sequence>
<dbReference type="InterPro" id="IPR014718">
    <property type="entry name" value="GH-type_carb-bd"/>
</dbReference>
<dbReference type="GO" id="GO:0005990">
    <property type="term" value="P:lactose catabolic process"/>
    <property type="evidence" value="ECO:0007669"/>
    <property type="project" value="TreeGrafter"/>
</dbReference>
<evidence type="ECO:0000256" key="7">
    <source>
        <dbReference type="RuleBase" id="RU361154"/>
    </source>
</evidence>
<dbReference type="EC" id="3.2.1.23" evidence="3 7"/>
<dbReference type="GO" id="GO:0009341">
    <property type="term" value="C:beta-galactosidase complex"/>
    <property type="evidence" value="ECO:0007669"/>
    <property type="project" value="InterPro"/>
</dbReference>
<evidence type="ECO:0000256" key="6">
    <source>
        <dbReference type="ARBA" id="ARBA00032230"/>
    </source>
</evidence>
<dbReference type="Gene3D" id="2.60.40.10">
    <property type="entry name" value="Immunoglobulins"/>
    <property type="match status" value="2"/>
</dbReference>
<dbReference type="SUPFAM" id="SSF49303">
    <property type="entry name" value="beta-Galactosidase/glucuronidase domain"/>
    <property type="match status" value="2"/>
</dbReference>
<dbReference type="PRINTS" id="PR00132">
    <property type="entry name" value="GLHYDRLASE2"/>
</dbReference>
<dbReference type="InterPro" id="IPR017853">
    <property type="entry name" value="GH"/>
</dbReference>
<dbReference type="GO" id="GO:0004565">
    <property type="term" value="F:beta-galactosidase activity"/>
    <property type="evidence" value="ECO:0007669"/>
    <property type="project" value="UniProtKB-EC"/>
</dbReference>
<comment type="similarity">
    <text evidence="2 7">Belongs to the glycosyl hydrolase 2 family.</text>
</comment>
<dbReference type="InterPro" id="IPR036156">
    <property type="entry name" value="Beta-gal/glucu_dom_sf"/>
</dbReference>
<dbReference type="AlphaFoldDB" id="A0A7X5HUS9"/>
<accession>A0A7X5HUS9</accession>
<evidence type="ECO:0000256" key="4">
    <source>
        <dbReference type="ARBA" id="ARBA00022801"/>
    </source>
</evidence>
<evidence type="ECO:0000313" key="9">
    <source>
        <dbReference type="EMBL" id="NDL67035.1"/>
    </source>
</evidence>
<dbReference type="Gene3D" id="2.60.120.260">
    <property type="entry name" value="Galactose-binding domain-like"/>
    <property type="match status" value="1"/>
</dbReference>
<dbReference type="Pfam" id="PF00703">
    <property type="entry name" value="Glyco_hydro_2"/>
    <property type="match status" value="1"/>
</dbReference>
<dbReference type="InterPro" id="IPR023230">
    <property type="entry name" value="Glyco_hydro_2_CS"/>
</dbReference>
<comment type="caution">
    <text evidence="9">The sequence shown here is derived from an EMBL/GenBank/DDBJ whole genome shotgun (WGS) entry which is preliminary data.</text>
</comment>
<evidence type="ECO:0000313" key="10">
    <source>
        <dbReference type="Proteomes" id="UP000461585"/>
    </source>
</evidence>
<proteinExistence type="inferred from homology"/>
<dbReference type="InterPro" id="IPR004199">
    <property type="entry name" value="B-gal_small/dom_5"/>
</dbReference>
<feature type="domain" description="Beta galactosidase small chain/" evidence="8">
    <location>
        <begin position="724"/>
        <end position="993"/>
    </location>
</feature>
<dbReference type="SUPFAM" id="SSF74650">
    <property type="entry name" value="Galactose mutarotase-like"/>
    <property type="match status" value="1"/>
</dbReference>
<dbReference type="InterPro" id="IPR050347">
    <property type="entry name" value="Bact_Beta-galactosidase"/>
</dbReference>
<dbReference type="SUPFAM" id="SSF51445">
    <property type="entry name" value="(Trans)glycosidases"/>
    <property type="match status" value="1"/>
</dbReference>
<evidence type="ECO:0000256" key="3">
    <source>
        <dbReference type="ARBA" id="ARBA00012756"/>
    </source>
</evidence>
<dbReference type="InterPro" id="IPR032312">
    <property type="entry name" value="LacZ_4"/>
</dbReference>
<dbReference type="Proteomes" id="UP000461585">
    <property type="component" value="Unassembled WGS sequence"/>
</dbReference>
<protein>
    <recommendedName>
        <fullName evidence="3 7">Beta-galactosidase</fullName>
        <ecNumber evidence="3 7">3.2.1.23</ecNumber>
    </recommendedName>
    <alternativeName>
        <fullName evidence="6 7">Lactase</fullName>
    </alternativeName>
</protein>
<dbReference type="InterPro" id="IPR006102">
    <property type="entry name" value="Ig-like_GH2"/>
</dbReference>
<keyword evidence="5 7" id="KW-0326">Glycosidase</keyword>
<dbReference type="SUPFAM" id="SSF49785">
    <property type="entry name" value="Galactose-binding domain-like"/>
    <property type="match status" value="1"/>
</dbReference>
<keyword evidence="10" id="KW-1185">Reference proteome</keyword>
<dbReference type="SMART" id="SM01038">
    <property type="entry name" value="Bgal_small_N"/>
    <property type="match status" value="1"/>
</dbReference>
<dbReference type="PANTHER" id="PTHR46323">
    <property type="entry name" value="BETA-GALACTOSIDASE"/>
    <property type="match status" value="1"/>
</dbReference>
<dbReference type="PROSITE" id="PS00719">
    <property type="entry name" value="GLYCOSYL_HYDROL_F2_1"/>
    <property type="match status" value="1"/>
</dbReference>
<dbReference type="InterPro" id="IPR006104">
    <property type="entry name" value="Glyco_hydro_2_N"/>
</dbReference>
<dbReference type="Pfam" id="PF02837">
    <property type="entry name" value="Glyco_hydro_2_N"/>
    <property type="match status" value="1"/>
</dbReference>
<evidence type="ECO:0000259" key="8">
    <source>
        <dbReference type="SMART" id="SM01038"/>
    </source>
</evidence>
<evidence type="ECO:0000256" key="1">
    <source>
        <dbReference type="ARBA" id="ARBA00001412"/>
    </source>
</evidence>
<dbReference type="InterPro" id="IPR013783">
    <property type="entry name" value="Ig-like_fold"/>
</dbReference>
<dbReference type="Pfam" id="PF02929">
    <property type="entry name" value="Bgal_small_N"/>
    <property type="match status" value="1"/>
</dbReference>
<dbReference type="EMBL" id="JAAEEH010000009">
    <property type="protein sequence ID" value="NDL67035.1"/>
    <property type="molecule type" value="Genomic_DNA"/>
</dbReference>
<dbReference type="InterPro" id="IPR008979">
    <property type="entry name" value="Galactose-bd-like_sf"/>
</dbReference>
<dbReference type="Pfam" id="PF16353">
    <property type="entry name" value="LacZ_4"/>
    <property type="match status" value="1"/>
</dbReference>
<dbReference type="Pfam" id="PF02836">
    <property type="entry name" value="Glyco_hydro_2_C"/>
    <property type="match status" value="1"/>
</dbReference>
<dbReference type="InterPro" id="IPR006101">
    <property type="entry name" value="Glyco_hydro_2"/>
</dbReference>
<dbReference type="Gene3D" id="3.20.20.80">
    <property type="entry name" value="Glycosidases"/>
    <property type="match status" value="1"/>
</dbReference>